<sequence>MHAIFSRRVVVVGFSSQLTKLVTKQPSQSRHSLSHLLLPSTLSSSSSATRFVPSLLRLEKVHGFFATTLGNTNLKLKFRNVLESRVGFFSSQLPSNGLIESQGFTGFQKRGWKSWINGANGVVFGLIIANVAVFTMWRVSNRWWMLKNFVLTPKSFTSGRIHTLITSGFSNVGTSQLILNMIGLYYFGTRIARTLGPLYLFKLYFAGALGSSVFFLSNHALLATLKGQGVVTIDKSKLPYSQLGADGSVFAIALLDMFLYPKVTTYFGLMLRVPVMGGLLFLGLEMLKILEGKNNDISRSSVRLMGGVVVAAMAKDLSSKKMRWERVRQVGLGDSSSGPGNRWGHTCNAIKGGRFLYVFGGFGRDNCLTNQVHVFDTQTQIWTRPVINGVPPCPRDSHSCTTVGDNLFVFGGTDGTNYLNDVHILDTSSHTWICPDIRGEGPGPREAHSAALVDKRLFIFGGCGKSSDSDDEVFYNDLYILNTETFMWKRAVTSGKPPSARDSHTCSAWKNKIIVVGGEDLDDYYLSDVHILDTDKFVWKELKTSGELLTPRAGHVTVALERNLFVFGGFTDSQNLYDDLYVLDLETGVWSKVVAMVEGPSARFSSAAVCLDPYKAGSFFFVGGCNKNLEPLDDIYYLHTANLLLCKVANYTPNLLCLWLIEGRYDVRFNQNPGRLSLRKQMKLKCQGQELAVSRTNIDHGGENVPLNIGSIDQRKPMFQARVTENVPLGYTIETIIDGKVLRGVLFSNRHSSVQMADSSFSSRQVKRPATSDGDCDHRAKIPRILSKDSAGRSQQAGPTDPSDDTNKKVADSNDTDTPMIDTVDANVNMAGAQEAETAAGTREAETAAGTQEAETAAVTSDVKDQDASQLDTGIVNTEPLPVSHDQANVEPFRNEISTDAAKADPGVDSSTQKQEEGTSAEEDANVEQQPQPRQH</sequence>
<evidence type="ECO:0000256" key="6">
    <source>
        <dbReference type="ARBA" id="ARBA00022989"/>
    </source>
</evidence>
<dbReference type="Proteomes" id="UP000682877">
    <property type="component" value="Chromosome 2"/>
</dbReference>
<dbReference type="GO" id="GO:0004252">
    <property type="term" value="F:serine-type endopeptidase activity"/>
    <property type="evidence" value="ECO:0007669"/>
    <property type="project" value="InterPro"/>
</dbReference>
<evidence type="ECO:0000256" key="7">
    <source>
        <dbReference type="ARBA" id="ARBA00023136"/>
    </source>
</evidence>
<feature type="domain" description="Peptidase S54 rhomboid" evidence="10">
    <location>
        <begin position="159"/>
        <end position="287"/>
    </location>
</feature>
<comment type="similarity">
    <text evidence="2">Belongs to the peptidase S54 family.</text>
</comment>
<feature type="transmembrane region" description="Helical" evidence="9">
    <location>
        <begin position="199"/>
        <end position="220"/>
    </location>
</feature>
<feature type="compositionally biased region" description="Low complexity" evidence="8">
    <location>
        <begin position="834"/>
        <end position="858"/>
    </location>
</feature>
<dbReference type="GO" id="GO:0016020">
    <property type="term" value="C:membrane"/>
    <property type="evidence" value="ECO:0007669"/>
    <property type="project" value="UniProtKB-SubCell"/>
</dbReference>
<accession>A0A8S1ZUB9</accession>
<evidence type="ECO:0000256" key="2">
    <source>
        <dbReference type="ARBA" id="ARBA00009045"/>
    </source>
</evidence>
<feature type="transmembrane region" description="Helical" evidence="9">
    <location>
        <begin position="118"/>
        <end position="139"/>
    </location>
</feature>
<dbReference type="InterPro" id="IPR006652">
    <property type="entry name" value="Kelch_1"/>
</dbReference>
<keyword evidence="3" id="KW-0880">Kelch repeat</keyword>
<evidence type="ECO:0000256" key="4">
    <source>
        <dbReference type="ARBA" id="ARBA00022692"/>
    </source>
</evidence>
<dbReference type="SUPFAM" id="SSF144091">
    <property type="entry name" value="Rhomboid-like"/>
    <property type="match status" value="1"/>
</dbReference>
<dbReference type="PANTHER" id="PTHR46093:SF3">
    <property type="entry name" value="ACYL-COA-BINDING DOMAIN-CONTAINING PROTEIN 4"/>
    <property type="match status" value="1"/>
</dbReference>
<feature type="compositionally biased region" description="Basic and acidic residues" evidence="8">
    <location>
        <begin position="775"/>
        <end position="791"/>
    </location>
</feature>
<dbReference type="EMBL" id="LR999452">
    <property type="protein sequence ID" value="CAE5964087.1"/>
    <property type="molecule type" value="Genomic_DNA"/>
</dbReference>
<dbReference type="PANTHER" id="PTHR46093">
    <property type="entry name" value="ACYL-COA-BINDING DOMAIN-CONTAINING PROTEIN 5"/>
    <property type="match status" value="1"/>
</dbReference>
<dbReference type="InterPro" id="IPR015915">
    <property type="entry name" value="Kelch-typ_b-propeller"/>
</dbReference>
<keyword evidence="12" id="KW-1185">Reference proteome</keyword>
<feature type="region of interest" description="Disordered" evidence="8">
    <location>
        <begin position="834"/>
        <end position="936"/>
    </location>
</feature>
<evidence type="ECO:0000256" key="3">
    <source>
        <dbReference type="ARBA" id="ARBA00022441"/>
    </source>
</evidence>
<dbReference type="InterPro" id="IPR035952">
    <property type="entry name" value="Rhomboid-like_sf"/>
</dbReference>
<feature type="compositionally biased region" description="Polar residues" evidence="8">
    <location>
        <begin position="754"/>
        <end position="764"/>
    </location>
</feature>
<proteinExistence type="inferred from homology"/>
<name>A0A8S1ZUB9_ARAAE</name>
<evidence type="ECO:0000256" key="9">
    <source>
        <dbReference type="SAM" id="Phobius"/>
    </source>
</evidence>
<dbReference type="InterPro" id="IPR011043">
    <property type="entry name" value="Gal_Oxase/kelch_b-propeller"/>
</dbReference>
<dbReference type="Pfam" id="PF01694">
    <property type="entry name" value="Rhomboid"/>
    <property type="match status" value="1"/>
</dbReference>
<keyword evidence="4 9" id="KW-0812">Transmembrane</keyword>
<dbReference type="Gene3D" id="1.20.1540.10">
    <property type="entry name" value="Rhomboid-like"/>
    <property type="match status" value="1"/>
</dbReference>
<evidence type="ECO:0000256" key="5">
    <source>
        <dbReference type="ARBA" id="ARBA00022737"/>
    </source>
</evidence>
<protein>
    <recommendedName>
        <fullName evidence="10">Peptidase S54 rhomboid domain-containing protein</fullName>
    </recommendedName>
</protein>
<gene>
    <name evidence="11" type="ORF">AARE701A_LOCUS5399</name>
</gene>
<keyword evidence="7 9" id="KW-0472">Membrane</keyword>
<dbReference type="Pfam" id="PF01344">
    <property type="entry name" value="Kelch_1"/>
    <property type="match status" value="1"/>
</dbReference>
<dbReference type="InterPro" id="IPR022764">
    <property type="entry name" value="Peptidase_S54_rhomboid_dom"/>
</dbReference>
<dbReference type="Pfam" id="PF24681">
    <property type="entry name" value="Kelch_KLHDC2_KLHL20_DRC7"/>
    <property type="match status" value="1"/>
</dbReference>
<evidence type="ECO:0000313" key="12">
    <source>
        <dbReference type="Proteomes" id="UP000682877"/>
    </source>
</evidence>
<dbReference type="Gene3D" id="2.120.10.80">
    <property type="entry name" value="Kelch-type beta propeller"/>
    <property type="match status" value="2"/>
</dbReference>
<dbReference type="AlphaFoldDB" id="A0A8S1ZUB9"/>
<feature type="transmembrane region" description="Helical" evidence="9">
    <location>
        <begin position="159"/>
        <end position="187"/>
    </location>
</feature>
<comment type="subcellular location">
    <subcellularLocation>
        <location evidence="1">Membrane</location>
        <topology evidence="1">Multi-pass membrane protein</topology>
    </subcellularLocation>
</comment>
<reference evidence="11" key="1">
    <citation type="submission" date="2021-01" db="EMBL/GenBank/DDBJ databases">
        <authorList>
            <person name="Bezrukov I."/>
        </authorList>
    </citation>
    <scope>NUCLEOTIDE SEQUENCE</scope>
</reference>
<evidence type="ECO:0000259" key="10">
    <source>
        <dbReference type="Pfam" id="PF01694"/>
    </source>
</evidence>
<dbReference type="SUPFAM" id="SSF50965">
    <property type="entry name" value="Galactose oxidase, central domain"/>
    <property type="match status" value="2"/>
</dbReference>
<organism evidence="11 12">
    <name type="scientific">Arabidopsis arenosa</name>
    <name type="common">Sand rock-cress</name>
    <name type="synonym">Cardaminopsis arenosa</name>
    <dbReference type="NCBI Taxonomy" id="38785"/>
    <lineage>
        <taxon>Eukaryota</taxon>
        <taxon>Viridiplantae</taxon>
        <taxon>Streptophyta</taxon>
        <taxon>Embryophyta</taxon>
        <taxon>Tracheophyta</taxon>
        <taxon>Spermatophyta</taxon>
        <taxon>Magnoliopsida</taxon>
        <taxon>eudicotyledons</taxon>
        <taxon>Gunneridae</taxon>
        <taxon>Pentapetalae</taxon>
        <taxon>rosids</taxon>
        <taxon>malvids</taxon>
        <taxon>Brassicales</taxon>
        <taxon>Brassicaceae</taxon>
        <taxon>Camelineae</taxon>
        <taxon>Arabidopsis</taxon>
    </lineage>
</organism>
<evidence type="ECO:0000256" key="8">
    <source>
        <dbReference type="SAM" id="MobiDB-lite"/>
    </source>
</evidence>
<feature type="region of interest" description="Disordered" evidence="8">
    <location>
        <begin position="754"/>
        <end position="822"/>
    </location>
</feature>
<keyword evidence="6 9" id="KW-1133">Transmembrane helix</keyword>
<evidence type="ECO:0000256" key="1">
    <source>
        <dbReference type="ARBA" id="ARBA00004141"/>
    </source>
</evidence>
<keyword evidence="5" id="KW-0677">Repeat</keyword>
<feature type="compositionally biased region" description="Polar residues" evidence="8">
    <location>
        <begin position="927"/>
        <end position="936"/>
    </location>
</feature>
<evidence type="ECO:0000313" key="11">
    <source>
        <dbReference type="EMBL" id="CAE5964087.1"/>
    </source>
</evidence>